<comment type="caution">
    <text evidence="2">The sequence shown here is derived from an EMBL/GenBank/DDBJ whole genome shotgun (WGS) entry which is preliminary data.</text>
</comment>
<keyword evidence="1" id="KW-0732">Signal</keyword>
<organism evidence="2 3">
    <name type="scientific">Alligator mississippiensis</name>
    <name type="common">American alligator</name>
    <dbReference type="NCBI Taxonomy" id="8496"/>
    <lineage>
        <taxon>Eukaryota</taxon>
        <taxon>Metazoa</taxon>
        <taxon>Chordata</taxon>
        <taxon>Craniata</taxon>
        <taxon>Vertebrata</taxon>
        <taxon>Euteleostomi</taxon>
        <taxon>Archelosauria</taxon>
        <taxon>Archosauria</taxon>
        <taxon>Crocodylia</taxon>
        <taxon>Alligatoridae</taxon>
        <taxon>Alligatorinae</taxon>
        <taxon>Alligator</taxon>
    </lineage>
</organism>
<feature type="signal peptide" evidence="1">
    <location>
        <begin position="1"/>
        <end position="19"/>
    </location>
</feature>
<evidence type="ECO:0000313" key="2">
    <source>
        <dbReference type="EMBL" id="KYO35774.1"/>
    </source>
</evidence>
<evidence type="ECO:0000313" key="3">
    <source>
        <dbReference type="Proteomes" id="UP000050525"/>
    </source>
</evidence>
<evidence type="ECO:0000256" key="1">
    <source>
        <dbReference type="SAM" id="SignalP"/>
    </source>
</evidence>
<keyword evidence="3" id="KW-1185">Reference proteome</keyword>
<protein>
    <submittedName>
        <fullName evidence="2">Uncharacterized protein</fullName>
    </submittedName>
</protein>
<sequence length="71" mass="8051">MKAFHADLLLLCFFLLSQGRLVRSGSAFRYYGPGNDPVCSWKEVLHKQAHQRRWASSLGSRCLHCSCPSLL</sequence>
<dbReference type="Proteomes" id="UP000050525">
    <property type="component" value="Unassembled WGS sequence"/>
</dbReference>
<name>A0A151NG91_ALLMI</name>
<proteinExistence type="predicted"/>
<feature type="chain" id="PRO_5007586046" evidence="1">
    <location>
        <begin position="20"/>
        <end position="71"/>
    </location>
</feature>
<gene>
    <name evidence="2" type="ORF">Y1Q_0010198</name>
</gene>
<dbReference type="EMBL" id="AKHW03003120">
    <property type="protein sequence ID" value="KYO35774.1"/>
    <property type="molecule type" value="Genomic_DNA"/>
</dbReference>
<reference evidence="2 3" key="1">
    <citation type="journal article" date="2012" name="Genome Biol.">
        <title>Sequencing three crocodilian genomes to illuminate the evolution of archosaurs and amniotes.</title>
        <authorList>
            <person name="St John J.A."/>
            <person name="Braun E.L."/>
            <person name="Isberg S.R."/>
            <person name="Miles L.G."/>
            <person name="Chong A.Y."/>
            <person name="Gongora J."/>
            <person name="Dalzell P."/>
            <person name="Moran C."/>
            <person name="Bed'hom B."/>
            <person name="Abzhanov A."/>
            <person name="Burgess S.C."/>
            <person name="Cooksey A.M."/>
            <person name="Castoe T.A."/>
            <person name="Crawford N.G."/>
            <person name="Densmore L.D."/>
            <person name="Drew J.C."/>
            <person name="Edwards S.V."/>
            <person name="Faircloth B.C."/>
            <person name="Fujita M.K."/>
            <person name="Greenwold M.J."/>
            <person name="Hoffmann F.G."/>
            <person name="Howard J.M."/>
            <person name="Iguchi T."/>
            <person name="Janes D.E."/>
            <person name="Khan S.Y."/>
            <person name="Kohno S."/>
            <person name="de Koning A.J."/>
            <person name="Lance S.L."/>
            <person name="McCarthy F.M."/>
            <person name="McCormack J.E."/>
            <person name="Merchant M.E."/>
            <person name="Peterson D.G."/>
            <person name="Pollock D.D."/>
            <person name="Pourmand N."/>
            <person name="Raney B.J."/>
            <person name="Roessler K.A."/>
            <person name="Sanford J.R."/>
            <person name="Sawyer R.H."/>
            <person name="Schmidt C.J."/>
            <person name="Triplett E.W."/>
            <person name="Tuberville T.D."/>
            <person name="Venegas-Anaya M."/>
            <person name="Howard J.T."/>
            <person name="Jarvis E.D."/>
            <person name="Guillette L.J.Jr."/>
            <person name="Glenn T.C."/>
            <person name="Green R.E."/>
            <person name="Ray D.A."/>
        </authorList>
    </citation>
    <scope>NUCLEOTIDE SEQUENCE [LARGE SCALE GENOMIC DNA]</scope>
    <source>
        <strain evidence="2">KSC_2009_1</strain>
    </source>
</reference>
<accession>A0A151NG91</accession>
<dbReference type="AlphaFoldDB" id="A0A151NG91"/>